<evidence type="ECO:0000313" key="2">
    <source>
        <dbReference type="Proteomes" id="UP000020681"/>
    </source>
</evidence>
<dbReference type="Proteomes" id="UP000020681">
    <property type="component" value="Unassembled WGS sequence"/>
</dbReference>
<proteinExistence type="predicted"/>
<comment type="caution">
    <text evidence="1">The sequence shown here is derived from an EMBL/GenBank/DDBJ whole genome shotgun (WGS) entry which is preliminary data.</text>
</comment>
<sequence length="43" mass="4717">MRILNISHSFPGWGVWLNGARVVDTEELGPNGCIAVLRSPPTR</sequence>
<reference evidence="1 2" key="1">
    <citation type="submission" date="2014-01" db="EMBL/GenBank/DDBJ databases">
        <authorList>
            <person name="Dobos K."/>
            <person name="Lenaerts A."/>
            <person name="Ordway D."/>
            <person name="DeGroote M.A."/>
            <person name="Parker T."/>
            <person name="Sizemore C."/>
            <person name="Tallon L.J."/>
            <person name="Sadzewicz L.K."/>
            <person name="Sengamalay N."/>
            <person name="Fraser C.M."/>
            <person name="Hine E."/>
            <person name="Shefchek K.A."/>
            <person name="Das S.P."/>
            <person name="Tettelin H."/>
        </authorList>
    </citation>
    <scope>NUCLEOTIDE SEQUENCE [LARGE SCALE GENOMIC DNA]</scope>
    <source>
        <strain evidence="1 2">Harvey</strain>
    </source>
</reference>
<organism evidence="1 2">
    <name type="scientific">Mycobacterium ulcerans str. Harvey</name>
    <dbReference type="NCBI Taxonomy" id="1299332"/>
    <lineage>
        <taxon>Bacteria</taxon>
        <taxon>Bacillati</taxon>
        <taxon>Actinomycetota</taxon>
        <taxon>Actinomycetes</taxon>
        <taxon>Mycobacteriales</taxon>
        <taxon>Mycobacteriaceae</taxon>
        <taxon>Mycobacterium</taxon>
        <taxon>Mycobacterium ulcerans group</taxon>
    </lineage>
</organism>
<accession>A0ABN0R493</accession>
<keyword evidence="2" id="KW-1185">Reference proteome</keyword>
<protein>
    <submittedName>
        <fullName evidence="1">Uncharacterized protein</fullName>
    </submittedName>
</protein>
<evidence type="ECO:0000313" key="1">
    <source>
        <dbReference type="EMBL" id="EUA91990.1"/>
    </source>
</evidence>
<name>A0ABN0R493_MYCUL</name>
<gene>
    <name evidence="1" type="ORF">I551_1588</name>
</gene>
<dbReference type="EMBL" id="JAOL01000083">
    <property type="protein sequence ID" value="EUA91990.1"/>
    <property type="molecule type" value="Genomic_DNA"/>
</dbReference>